<dbReference type="SMART" id="SM00064">
    <property type="entry name" value="FYVE"/>
    <property type="match status" value="1"/>
</dbReference>
<reference evidence="8" key="1">
    <citation type="submission" date="2021-09" db="EMBL/GenBank/DDBJ databases">
        <authorList>
            <consortium name="AG Swart"/>
            <person name="Singh M."/>
            <person name="Singh A."/>
            <person name="Seah K."/>
            <person name="Emmerich C."/>
        </authorList>
    </citation>
    <scope>NUCLEOTIDE SEQUENCE</scope>
    <source>
        <strain evidence="8">ATCC30299</strain>
    </source>
</reference>
<dbReference type="Pfam" id="PF01363">
    <property type="entry name" value="FYVE"/>
    <property type="match status" value="1"/>
</dbReference>
<feature type="compositionally biased region" description="Basic and acidic residues" evidence="6">
    <location>
        <begin position="33"/>
        <end position="42"/>
    </location>
</feature>
<keyword evidence="3" id="KW-0862">Zinc</keyword>
<accession>A0AAU9I8Z2</accession>
<name>A0AAU9I8Z2_9CILI</name>
<evidence type="ECO:0000313" key="8">
    <source>
        <dbReference type="EMBL" id="CAG9310415.1"/>
    </source>
</evidence>
<sequence length="320" mass="36565">MISNTAASTVYRSSSIYNTDSSSLLETQSSRDSILEKSKQSSEKSSFSSANSEDLAKAKESKICYICNKGFMLKRKFICKKCLNAVCADHSKEKANGEKTYRVCDQCDNEATKKEIKLEIEDEISKMSEELQMAKAANERLNREYFDKTAAVNMLEMEIEGAEIEHKEKIELTQKLLKEQQWKKNTLSAELEKLRKAVESSKEAEKNLSEKCVKSEADLEELRAQAITIHTTTEEMKNEIEKINLRIRNSMNLEEVSKLLCVRCKDKVNVAYQNRVDDPSLDDPTQSTLSLPERRSIIDDVRDMRNSLENGRTPKKCLLM</sequence>
<dbReference type="SUPFAM" id="SSF57903">
    <property type="entry name" value="FYVE/PHD zinc finger"/>
    <property type="match status" value="1"/>
</dbReference>
<proteinExistence type="predicted"/>
<keyword evidence="5" id="KW-0175">Coiled coil</keyword>
<evidence type="ECO:0000256" key="3">
    <source>
        <dbReference type="ARBA" id="ARBA00022833"/>
    </source>
</evidence>
<evidence type="ECO:0000256" key="2">
    <source>
        <dbReference type="ARBA" id="ARBA00022771"/>
    </source>
</evidence>
<keyword evidence="1" id="KW-0479">Metal-binding</keyword>
<feature type="domain" description="FYVE-type" evidence="7">
    <location>
        <begin position="58"/>
        <end position="112"/>
    </location>
</feature>
<dbReference type="InterPro" id="IPR013083">
    <property type="entry name" value="Znf_RING/FYVE/PHD"/>
</dbReference>
<dbReference type="EMBL" id="CAJZBQ010000002">
    <property type="protein sequence ID" value="CAG9310415.1"/>
    <property type="molecule type" value="Genomic_DNA"/>
</dbReference>
<evidence type="ECO:0000313" key="9">
    <source>
        <dbReference type="Proteomes" id="UP001162131"/>
    </source>
</evidence>
<evidence type="ECO:0000256" key="1">
    <source>
        <dbReference type="ARBA" id="ARBA00022723"/>
    </source>
</evidence>
<comment type="caution">
    <text evidence="8">The sequence shown here is derived from an EMBL/GenBank/DDBJ whole genome shotgun (WGS) entry which is preliminary data.</text>
</comment>
<organism evidence="8 9">
    <name type="scientific">Blepharisma stoltei</name>
    <dbReference type="NCBI Taxonomy" id="1481888"/>
    <lineage>
        <taxon>Eukaryota</taxon>
        <taxon>Sar</taxon>
        <taxon>Alveolata</taxon>
        <taxon>Ciliophora</taxon>
        <taxon>Postciliodesmatophora</taxon>
        <taxon>Heterotrichea</taxon>
        <taxon>Heterotrichida</taxon>
        <taxon>Blepharismidae</taxon>
        <taxon>Blepharisma</taxon>
    </lineage>
</organism>
<feature type="region of interest" description="Disordered" evidence="6">
    <location>
        <begin position="20"/>
        <end position="51"/>
    </location>
</feature>
<evidence type="ECO:0000256" key="6">
    <source>
        <dbReference type="SAM" id="MobiDB-lite"/>
    </source>
</evidence>
<evidence type="ECO:0000256" key="5">
    <source>
        <dbReference type="SAM" id="Coils"/>
    </source>
</evidence>
<dbReference type="InterPro" id="IPR000306">
    <property type="entry name" value="Znf_FYVE"/>
</dbReference>
<feature type="compositionally biased region" description="Polar residues" evidence="6">
    <location>
        <begin position="20"/>
        <end position="32"/>
    </location>
</feature>
<dbReference type="Proteomes" id="UP001162131">
    <property type="component" value="Unassembled WGS sequence"/>
</dbReference>
<dbReference type="GO" id="GO:0008270">
    <property type="term" value="F:zinc ion binding"/>
    <property type="evidence" value="ECO:0007669"/>
    <property type="project" value="UniProtKB-KW"/>
</dbReference>
<feature type="coiled-coil region" evidence="5">
    <location>
        <begin position="117"/>
        <end position="253"/>
    </location>
</feature>
<evidence type="ECO:0000259" key="7">
    <source>
        <dbReference type="PROSITE" id="PS50178"/>
    </source>
</evidence>
<dbReference type="PROSITE" id="PS50178">
    <property type="entry name" value="ZF_FYVE"/>
    <property type="match status" value="1"/>
</dbReference>
<gene>
    <name evidence="8" type="ORF">BSTOLATCC_MIC1265</name>
</gene>
<dbReference type="InterPro" id="IPR011011">
    <property type="entry name" value="Znf_FYVE_PHD"/>
</dbReference>
<evidence type="ECO:0000256" key="4">
    <source>
        <dbReference type="PROSITE-ProRule" id="PRU00091"/>
    </source>
</evidence>
<dbReference type="Gene3D" id="3.30.40.10">
    <property type="entry name" value="Zinc/RING finger domain, C3HC4 (zinc finger)"/>
    <property type="match status" value="1"/>
</dbReference>
<dbReference type="InterPro" id="IPR017455">
    <property type="entry name" value="Znf_FYVE-rel"/>
</dbReference>
<dbReference type="AlphaFoldDB" id="A0AAU9I8Z2"/>
<protein>
    <recommendedName>
        <fullName evidence="7">FYVE-type domain-containing protein</fullName>
    </recommendedName>
</protein>
<keyword evidence="9" id="KW-1185">Reference proteome</keyword>
<keyword evidence="2 4" id="KW-0863">Zinc-finger</keyword>